<dbReference type="EMBL" id="SZWF01000001">
    <property type="protein sequence ID" value="KAA9395618.1"/>
    <property type="molecule type" value="Genomic_DNA"/>
</dbReference>
<name>A0A5J5L236_9MICC</name>
<dbReference type="AlphaFoldDB" id="A0A5J5L236"/>
<dbReference type="Proteomes" id="UP000325957">
    <property type="component" value="Unassembled WGS sequence"/>
</dbReference>
<evidence type="ECO:0000313" key="2">
    <source>
        <dbReference type="Proteomes" id="UP000325957"/>
    </source>
</evidence>
<dbReference type="Pfam" id="PF10096">
    <property type="entry name" value="DUF2334"/>
    <property type="match status" value="1"/>
</dbReference>
<accession>A0A5J5L236</accession>
<dbReference type="SUPFAM" id="SSF88713">
    <property type="entry name" value="Glycoside hydrolase/deacetylase"/>
    <property type="match status" value="1"/>
</dbReference>
<comment type="caution">
    <text evidence="1">The sequence shown here is derived from an EMBL/GenBank/DDBJ whole genome shotgun (WGS) entry which is preliminary data.</text>
</comment>
<protein>
    <submittedName>
        <fullName evidence="1">DUF2334 domain-containing protein</fullName>
    </submittedName>
</protein>
<keyword evidence="2" id="KW-1185">Reference proteome</keyword>
<dbReference type="InterPro" id="IPR011330">
    <property type="entry name" value="Glyco_hydro/deAcase_b/a-brl"/>
</dbReference>
<dbReference type="OrthoDB" id="2339428at2"/>
<gene>
    <name evidence="1" type="ORF">FCK90_00925</name>
</gene>
<sequence>MNDQYRLSKMGRAAWAVALVAIPLISAGLIFGLTDDSIVEHQGSKVAEKYAVPIDQISESDGSTPQFSSTWGEPGGSKTLVLYDADGEYPEDAELYAVAVGNLATHFGEVEAVDLALYQENQMDSFDAVIYLGTDDKKQVPQPFLQDVREGQTPVMWMEQNIDELATFNSPDGEDFIAQYGWNGLEPLTLDSSEVTFVDYKDQQVGRHAEGVDLLNAPRVVDPQKAEVLVHGLCGEPSDLRQCVTDDPDYIGESVPWAVRSGNLTYLAEIPLNYITENNLYLVFADLLYDPLGPDVAPVKQAAVRFEDVGPEANPEQLRAVADYLHSRDIPFQVAVMPVQIDRTKAGNDWYGLTLLDAPQVVDALKYMQDRGGTLIQHGTSHQYGATNNPYSGRSGDDYEFYEYGCTSNEAPPYEFEECKDDSWVTKKGPVPADSVDDHKQRMDEGRQVMIEAGLGEPEIFETPHYTASVNAYKAMTELYDARYEQGEYFAGALSGEEISTENFFGQVFPYSVHDFYGQKVYPENLENITLKEQNNHAARSPETLIDRARTNLVVRESTASFYFHPFLDIGYLDQVVTGIEDLGYEFVPVTELK</sequence>
<dbReference type="RefSeq" id="WP_158032425.1">
    <property type="nucleotide sequence ID" value="NZ_ML708610.1"/>
</dbReference>
<dbReference type="GO" id="GO:0005975">
    <property type="term" value="P:carbohydrate metabolic process"/>
    <property type="evidence" value="ECO:0007669"/>
    <property type="project" value="InterPro"/>
</dbReference>
<reference evidence="1 2" key="1">
    <citation type="submission" date="2019-05" db="EMBL/GenBank/DDBJ databases">
        <title>Kocuria coralli sp. nov., a novel actinobacterium isolated from coral reef seawater.</title>
        <authorList>
            <person name="Li J."/>
        </authorList>
    </citation>
    <scope>NUCLEOTIDE SEQUENCE [LARGE SCALE GENOMIC DNA]</scope>
    <source>
        <strain evidence="1 2">SCSIO 13007</strain>
    </source>
</reference>
<dbReference type="InterPro" id="IPR018763">
    <property type="entry name" value="DUF2334"/>
</dbReference>
<organism evidence="1 2">
    <name type="scientific">Kocuria coralli</name>
    <dbReference type="NCBI Taxonomy" id="1461025"/>
    <lineage>
        <taxon>Bacteria</taxon>
        <taxon>Bacillati</taxon>
        <taxon>Actinomycetota</taxon>
        <taxon>Actinomycetes</taxon>
        <taxon>Micrococcales</taxon>
        <taxon>Micrococcaceae</taxon>
        <taxon>Kocuria</taxon>
    </lineage>
</organism>
<evidence type="ECO:0000313" key="1">
    <source>
        <dbReference type="EMBL" id="KAA9395618.1"/>
    </source>
</evidence>
<proteinExistence type="predicted"/>